<name>A0ACD5DG14_9LACO</name>
<protein>
    <submittedName>
        <fullName evidence="1">Helix-turn-helix transcriptional regulator</fullName>
    </submittedName>
</protein>
<reference evidence="1" key="1">
    <citation type="submission" date="2024-08" db="EMBL/GenBank/DDBJ databases">
        <title>Lentilactobacillus sp. nov., isolated from tree bark.</title>
        <authorList>
            <person name="Phuengjayaem S."/>
            <person name="Tanasupawat S."/>
        </authorList>
    </citation>
    <scope>NUCLEOTIDE SEQUENCE</scope>
    <source>
        <strain evidence="1">SPB1-3</strain>
    </source>
</reference>
<organism evidence="1 2">
    <name type="scientific">Lentilactobacillus terminaliae</name>
    <dbReference type="NCBI Taxonomy" id="3003483"/>
    <lineage>
        <taxon>Bacteria</taxon>
        <taxon>Bacillati</taxon>
        <taxon>Bacillota</taxon>
        <taxon>Bacilli</taxon>
        <taxon>Lactobacillales</taxon>
        <taxon>Lactobacillaceae</taxon>
        <taxon>Lentilactobacillus</taxon>
    </lineage>
</organism>
<sequence>MINSLSVKLKEARLNHGYSQNEVSTILHISRQSISKWENGRTYPDIDNLLMLSDLYEISLDDLMKSDESIKANYANNNQEIIDKRRTQTRVNDELYQNSNEGLMLVVLSLVSAIVPPIGVILPIYVMWRNTKYNSLYKMIYLISIVVMLVSLWGTWIIISDNLLPSHTEVYRIN</sequence>
<evidence type="ECO:0000313" key="1">
    <source>
        <dbReference type="EMBL" id="XFD39900.1"/>
    </source>
</evidence>
<accession>A0ACD5DG14</accession>
<keyword evidence="2" id="KW-1185">Reference proteome</keyword>
<dbReference type="Proteomes" id="UP001149860">
    <property type="component" value="Chromosome"/>
</dbReference>
<evidence type="ECO:0000313" key="2">
    <source>
        <dbReference type="Proteomes" id="UP001149860"/>
    </source>
</evidence>
<gene>
    <name evidence="1" type="ORF">O0236_000915</name>
</gene>
<dbReference type="EMBL" id="CP168151">
    <property type="protein sequence ID" value="XFD39900.1"/>
    <property type="molecule type" value="Genomic_DNA"/>
</dbReference>
<proteinExistence type="predicted"/>